<sequence length="226" mass="24514">MTESLNFAVINSDNSTSIVDSKDHNIATSIRIQKTNVTLFSKDENTLDIFILKDGQCSDTTLLAQSSSHFSFSLSSSSDNNICVFPYQFPSSLNISIEGNYTIYSGDNSTHNLTKNTQTSDLLLNGSCYVNLSGNTISMNSTSSLPAGEDSDCAAVLFKILSGTTVTTPSSIPSYTMSCEHSNFKVEQQQAAKPPWVVIILLILLICFCIASGIYSCTHKNNSQLK</sequence>
<gene>
    <name evidence="2" type="ORF">TVAG_413010</name>
</gene>
<dbReference type="KEGG" id="tva:4757292"/>
<dbReference type="VEuPathDB" id="TrichDB:TVAG_413010"/>
<keyword evidence="1" id="KW-1133">Transmembrane helix</keyword>
<feature type="transmembrane region" description="Helical" evidence="1">
    <location>
        <begin position="196"/>
        <end position="217"/>
    </location>
</feature>
<evidence type="ECO:0000313" key="3">
    <source>
        <dbReference type="Proteomes" id="UP000001542"/>
    </source>
</evidence>
<evidence type="ECO:0000256" key="1">
    <source>
        <dbReference type="SAM" id="Phobius"/>
    </source>
</evidence>
<dbReference type="SMR" id="A2F6I6"/>
<protein>
    <submittedName>
        <fullName evidence="2">Uncharacterized protein</fullName>
    </submittedName>
</protein>
<keyword evidence="1" id="KW-0472">Membrane</keyword>
<reference evidence="2" key="1">
    <citation type="submission" date="2006-10" db="EMBL/GenBank/DDBJ databases">
        <authorList>
            <person name="Amadeo P."/>
            <person name="Zhao Q."/>
            <person name="Wortman J."/>
            <person name="Fraser-Liggett C."/>
            <person name="Carlton J."/>
        </authorList>
    </citation>
    <scope>NUCLEOTIDE SEQUENCE</scope>
    <source>
        <strain evidence="2">G3</strain>
    </source>
</reference>
<accession>A2F6I6</accession>
<name>A2F6I6_TRIV3</name>
<keyword evidence="1" id="KW-0812">Transmembrane</keyword>
<proteinExistence type="predicted"/>
<dbReference type="InParanoid" id="A2F6I6"/>
<reference evidence="2" key="2">
    <citation type="journal article" date="2007" name="Science">
        <title>Draft genome sequence of the sexually transmitted pathogen Trichomonas vaginalis.</title>
        <authorList>
            <person name="Carlton J.M."/>
            <person name="Hirt R.P."/>
            <person name="Silva J.C."/>
            <person name="Delcher A.L."/>
            <person name="Schatz M."/>
            <person name="Zhao Q."/>
            <person name="Wortman J.R."/>
            <person name="Bidwell S.L."/>
            <person name="Alsmark U.C.M."/>
            <person name="Besteiro S."/>
            <person name="Sicheritz-Ponten T."/>
            <person name="Noel C.J."/>
            <person name="Dacks J.B."/>
            <person name="Foster P.G."/>
            <person name="Simillion C."/>
            <person name="Van de Peer Y."/>
            <person name="Miranda-Saavedra D."/>
            <person name="Barton G.J."/>
            <person name="Westrop G.D."/>
            <person name="Mueller S."/>
            <person name="Dessi D."/>
            <person name="Fiori P.L."/>
            <person name="Ren Q."/>
            <person name="Paulsen I."/>
            <person name="Zhang H."/>
            <person name="Bastida-Corcuera F.D."/>
            <person name="Simoes-Barbosa A."/>
            <person name="Brown M.T."/>
            <person name="Hayes R.D."/>
            <person name="Mukherjee M."/>
            <person name="Okumura C.Y."/>
            <person name="Schneider R."/>
            <person name="Smith A.J."/>
            <person name="Vanacova S."/>
            <person name="Villalvazo M."/>
            <person name="Haas B.J."/>
            <person name="Pertea M."/>
            <person name="Feldblyum T.V."/>
            <person name="Utterback T.R."/>
            <person name="Shu C.L."/>
            <person name="Osoegawa K."/>
            <person name="de Jong P.J."/>
            <person name="Hrdy I."/>
            <person name="Horvathova L."/>
            <person name="Zubacova Z."/>
            <person name="Dolezal P."/>
            <person name="Malik S.B."/>
            <person name="Logsdon J.M. Jr."/>
            <person name="Henze K."/>
            <person name="Gupta A."/>
            <person name="Wang C.C."/>
            <person name="Dunne R.L."/>
            <person name="Upcroft J.A."/>
            <person name="Upcroft P."/>
            <person name="White O."/>
            <person name="Salzberg S.L."/>
            <person name="Tang P."/>
            <person name="Chiu C.-H."/>
            <person name="Lee Y.-S."/>
            <person name="Embley T.M."/>
            <person name="Coombs G.H."/>
            <person name="Mottram J.C."/>
            <person name="Tachezy J."/>
            <person name="Fraser-Liggett C.M."/>
            <person name="Johnson P.J."/>
        </authorList>
    </citation>
    <scope>NUCLEOTIDE SEQUENCE [LARGE SCALE GENOMIC DNA]</scope>
    <source>
        <strain evidence="2">G3</strain>
    </source>
</reference>
<dbReference type="Proteomes" id="UP000001542">
    <property type="component" value="Unassembled WGS sequence"/>
</dbReference>
<dbReference type="VEuPathDB" id="TrichDB:TVAGG3_0002180"/>
<dbReference type="RefSeq" id="XP_001312414.1">
    <property type="nucleotide sequence ID" value="XM_001312413.1"/>
</dbReference>
<organism evidence="2 3">
    <name type="scientific">Trichomonas vaginalis (strain ATCC PRA-98 / G3)</name>
    <dbReference type="NCBI Taxonomy" id="412133"/>
    <lineage>
        <taxon>Eukaryota</taxon>
        <taxon>Metamonada</taxon>
        <taxon>Parabasalia</taxon>
        <taxon>Trichomonadida</taxon>
        <taxon>Trichomonadidae</taxon>
        <taxon>Trichomonas</taxon>
    </lineage>
</organism>
<evidence type="ECO:0000313" key="2">
    <source>
        <dbReference type="EMBL" id="EAX99484.1"/>
    </source>
</evidence>
<keyword evidence="3" id="KW-1185">Reference proteome</keyword>
<dbReference type="AlphaFoldDB" id="A2F6I6"/>
<dbReference type="EMBL" id="DS113636">
    <property type="protein sequence ID" value="EAX99484.1"/>
    <property type="molecule type" value="Genomic_DNA"/>
</dbReference>